<reference evidence="2 3" key="1">
    <citation type="journal article" date="2012" name="Int. J. Syst. Evol. Microbiol.">
        <title>Flammeovirga pacifica sp. nov., isolated from deep-sea sediment.</title>
        <authorList>
            <person name="Xu H."/>
            <person name="Fu Y."/>
            <person name="Yang N."/>
            <person name="Ding Z."/>
            <person name="Lai Q."/>
            <person name="Zeng R."/>
        </authorList>
    </citation>
    <scope>NUCLEOTIDE SEQUENCE [LARGE SCALE GENOMIC DNA]</scope>
    <source>
        <strain evidence="3">DSM 24597 / LMG 26175 / WPAGA1</strain>
    </source>
</reference>
<name>A0A1S1Z2V4_FLAPC</name>
<dbReference type="PROSITE" id="PS51257">
    <property type="entry name" value="PROKAR_LIPOPROTEIN"/>
    <property type="match status" value="1"/>
</dbReference>
<evidence type="ECO:0000313" key="3">
    <source>
        <dbReference type="Proteomes" id="UP000179797"/>
    </source>
</evidence>
<evidence type="ECO:0000313" key="2">
    <source>
        <dbReference type="EMBL" id="OHX67562.1"/>
    </source>
</evidence>
<dbReference type="EMBL" id="JRYR02000001">
    <property type="protein sequence ID" value="OHX67562.1"/>
    <property type="molecule type" value="Genomic_DNA"/>
</dbReference>
<organism evidence="2 3">
    <name type="scientific">Flammeovirga pacifica</name>
    <dbReference type="NCBI Taxonomy" id="915059"/>
    <lineage>
        <taxon>Bacteria</taxon>
        <taxon>Pseudomonadati</taxon>
        <taxon>Bacteroidota</taxon>
        <taxon>Cytophagia</taxon>
        <taxon>Cytophagales</taxon>
        <taxon>Flammeovirgaceae</taxon>
        <taxon>Flammeovirga</taxon>
    </lineage>
</organism>
<evidence type="ECO:0000256" key="1">
    <source>
        <dbReference type="SAM" id="SignalP"/>
    </source>
</evidence>
<protein>
    <submittedName>
        <fullName evidence="2">Uncharacterized protein</fullName>
    </submittedName>
</protein>
<keyword evidence="1" id="KW-0732">Signal</keyword>
<feature type="chain" id="PRO_5010352708" evidence="1">
    <location>
        <begin position="22"/>
        <end position="490"/>
    </location>
</feature>
<proteinExistence type="predicted"/>
<gene>
    <name evidence="2" type="ORF">NH26_15005</name>
</gene>
<dbReference type="OrthoDB" id="979258at2"/>
<feature type="signal peptide" evidence="1">
    <location>
        <begin position="1"/>
        <end position="21"/>
    </location>
</feature>
<keyword evidence="3" id="KW-1185">Reference proteome</keyword>
<sequence>MKKLFILIAVSILALSCSTNDEQPLPGSSTTRTVQLSILSELITPMNGAEHSAKDGAIKEGYHLVVTDANGEKSPIEFNLNDLSIEIKDVTGSFDVKAYHPDAGNRIDNIYYISGEATGTSSDESIQLNMSNENYAYIVVDGSQDEVISAKINSFSMLPTSDVANPNFYAYVMVNNNYDLKIETSRGLVTQMITPNADYAYTYTVDFSTKTIIGVELGFDGTPKDTPIYIPNVPVENLSGVKSYSITEEGYVVGTSKDNSRATIFSKVSGDKYFHQYDFNFDVSTEDNYSFMNIYVKKANAGWGEPTIRISYYTESSNTNLQGKYMTNEAGFENEMYTKEEIVEKYTNYLVIQFMDGVNVGNFFWRTGDSDDHAESFTIRNISIDDSKSVDAYALIRAGEEYVTIDYSNERIGLTGISDLTAEGFPTMRFDNGSDQDIEVKLWLYKGEFETTQIVPAHSQAFFAVPTKGTYKASYIDPITGEEVTATKNN</sequence>
<dbReference type="Proteomes" id="UP000179797">
    <property type="component" value="Unassembled WGS sequence"/>
</dbReference>
<dbReference type="RefSeq" id="WP_044229119.1">
    <property type="nucleotide sequence ID" value="NZ_JRYR02000001.1"/>
</dbReference>
<comment type="caution">
    <text evidence="2">The sequence shown here is derived from an EMBL/GenBank/DDBJ whole genome shotgun (WGS) entry which is preliminary data.</text>
</comment>
<accession>A0A1S1Z2V4</accession>
<dbReference type="AlphaFoldDB" id="A0A1S1Z2V4"/>